<organism evidence="1 2">
    <name type="scientific">Tanacetum coccineum</name>
    <dbReference type="NCBI Taxonomy" id="301880"/>
    <lineage>
        <taxon>Eukaryota</taxon>
        <taxon>Viridiplantae</taxon>
        <taxon>Streptophyta</taxon>
        <taxon>Embryophyta</taxon>
        <taxon>Tracheophyta</taxon>
        <taxon>Spermatophyta</taxon>
        <taxon>Magnoliopsida</taxon>
        <taxon>eudicotyledons</taxon>
        <taxon>Gunneridae</taxon>
        <taxon>Pentapetalae</taxon>
        <taxon>asterids</taxon>
        <taxon>campanulids</taxon>
        <taxon>Asterales</taxon>
        <taxon>Asteraceae</taxon>
        <taxon>Asteroideae</taxon>
        <taxon>Anthemideae</taxon>
        <taxon>Anthemidinae</taxon>
        <taxon>Tanacetum</taxon>
    </lineage>
</organism>
<accession>A0ABQ5JD52</accession>
<gene>
    <name evidence="1" type="ORF">Tco_1132482</name>
</gene>
<proteinExistence type="predicted"/>
<sequence length="259" mass="30029">MTFNQTKFDFLVMQNANTEILKENNFLKEEEELKVKQDGAEPVSEPKTIKSNLKLKHTFKPEALKGINNEPPSVYAKVKNRASTSNSAQADNLKNVKFNDDLPFATLVTKERKDLKSQIYKGQSSGSRTNYNQQVPQNTLQTFKTRCELCGLYNHITEKCYKVIFCLKCKRTDHRTCDHVEYMSTINMSQHLKSLRKSTTKLKVPRPSKRFFPPCTHCGHIDHLSYDWLYYSICEICGSYDHDTHSHNRIISLEKEINP</sequence>
<protein>
    <submittedName>
        <fullName evidence="1">Uncharacterized protein</fullName>
    </submittedName>
</protein>
<dbReference type="Proteomes" id="UP001151760">
    <property type="component" value="Unassembled WGS sequence"/>
</dbReference>
<reference evidence="1" key="1">
    <citation type="journal article" date="2022" name="Int. J. Mol. Sci.">
        <title>Draft Genome of Tanacetum Coccineum: Genomic Comparison of Closely Related Tanacetum-Family Plants.</title>
        <authorList>
            <person name="Yamashiro T."/>
            <person name="Shiraishi A."/>
            <person name="Nakayama K."/>
            <person name="Satake H."/>
        </authorList>
    </citation>
    <scope>NUCLEOTIDE SEQUENCE</scope>
</reference>
<keyword evidence="2" id="KW-1185">Reference proteome</keyword>
<comment type="caution">
    <text evidence="1">The sequence shown here is derived from an EMBL/GenBank/DDBJ whole genome shotgun (WGS) entry which is preliminary data.</text>
</comment>
<dbReference type="EMBL" id="BQNB010021789">
    <property type="protein sequence ID" value="GJU10086.1"/>
    <property type="molecule type" value="Genomic_DNA"/>
</dbReference>
<evidence type="ECO:0000313" key="2">
    <source>
        <dbReference type="Proteomes" id="UP001151760"/>
    </source>
</evidence>
<reference evidence="1" key="2">
    <citation type="submission" date="2022-01" db="EMBL/GenBank/DDBJ databases">
        <authorList>
            <person name="Yamashiro T."/>
            <person name="Shiraishi A."/>
            <person name="Satake H."/>
            <person name="Nakayama K."/>
        </authorList>
    </citation>
    <scope>NUCLEOTIDE SEQUENCE</scope>
</reference>
<evidence type="ECO:0000313" key="1">
    <source>
        <dbReference type="EMBL" id="GJU10086.1"/>
    </source>
</evidence>
<name>A0ABQ5JD52_9ASTR</name>